<keyword evidence="5 7" id="KW-1133">Transmembrane helix</keyword>
<evidence type="ECO:0000256" key="7">
    <source>
        <dbReference type="RuleBase" id="RU363032"/>
    </source>
</evidence>
<feature type="transmembrane region" description="Helical" evidence="7">
    <location>
        <begin position="21"/>
        <end position="41"/>
    </location>
</feature>
<evidence type="ECO:0000259" key="8">
    <source>
        <dbReference type="PROSITE" id="PS50928"/>
    </source>
</evidence>
<dbReference type="GO" id="GO:0005886">
    <property type="term" value="C:plasma membrane"/>
    <property type="evidence" value="ECO:0007669"/>
    <property type="project" value="UniProtKB-SubCell"/>
</dbReference>
<feature type="transmembrane region" description="Helical" evidence="7">
    <location>
        <begin position="85"/>
        <end position="108"/>
    </location>
</feature>
<evidence type="ECO:0000256" key="4">
    <source>
        <dbReference type="ARBA" id="ARBA00022692"/>
    </source>
</evidence>
<name>A0A545AUZ4_9ACTN</name>
<evidence type="ECO:0000256" key="5">
    <source>
        <dbReference type="ARBA" id="ARBA00022989"/>
    </source>
</evidence>
<accession>A0A545AUZ4</accession>
<protein>
    <submittedName>
        <fullName evidence="9">Carbohydrate ABC transporter permease</fullName>
    </submittedName>
</protein>
<dbReference type="InParanoid" id="A0A545AUZ4"/>
<feature type="transmembrane region" description="Helical" evidence="7">
    <location>
        <begin position="151"/>
        <end position="171"/>
    </location>
</feature>
<dbReference type="InterPro" id="IPR000515">
    <property type="entry name" value="MetI-like"/>
</dbReference>
<dbReference type="CDD" id="cd06261">
    <property type="entry name" value="TM_PBP2"/>
    <property type="match status" value="1"/>
</dbReference>
<reference evidence="9 10" key="1">
    <citation type="submission" date="2019-07" db="EMBL/GenBank/DDBJ databases">
        <title>Cryptosporangium phraense sp. nov., isolated from plant litter.</title>
        <authorList>
            <person name="Suriyachadkun C."/>
        </authorList>
    </citation>
    <scope>NUCLEOTIDE SEQUENCE [LARGE SCALE GENOMIC DNA]</scope>
    <source>
        <strain evidence="9 10">A-T 5661</strain>
    </source>
</reference>
<feature type="transmembrane region" description="Helical" evidence="7">
    <location>
        <begin position="115"/>
        <end position="139"/>
    </location>
</feature>
<comment type="subcellular location">
    <subcellularLocation>
        <location evidence="1 7">Cell membrane</location>
        <topology evidence="1 7">Multi-pass membrane protein</topology>
    </subcellularLocation>
</comment>
<organism evidence="9 10">
    <name type="scientific">Cryptosporangium phraense</name>
    <dbReference type="NCBI Taxonomy" id="2593070"/>
    <lineage>
        <taxon>Bacteria</taxon>
        <taxon>Bacillati</taxon>
        <taxon>Actinomycetota</taxon>
        <taxon>Actinomycetes</taxon>
        <taxon>Cryptosporangiales</taxon>
        <taxon>Cryptosporangiaceae</taxon>
        <taxon>Cryptosporangium</taxon>
    </lineage>
</organism>
<dbReference type="PANTHER" id="PTHR43744:SF8">
    <property type="entry name" value="SN-GLYCEROL-3-PHOSPHATE TRANSPORT SYSTEM PERMEASE PROTEIN UGPE"/>
    <property type="match status" value="1"/>
</dbReference>
<evidence type="ECO:0000256" key="3">
    <source>
        <dbReference type="ARBA" id="ARBA00022475"/>
    </source>
</evidence>
<sequence>MDPEGGRVSTRRRINYPLIGLWIGLVLSSLIWLAPFVFMVLTSLKSTADVNNSSIWSLPQEWQWHNYADAAERGDLWTVAWNSTYIALIKVPLGLFISAAAAFAIARLRFKRHRALLIVLTLGAMVPVQVALAPMFTTLGSLNLLNSTNGIILPYLAFGIPYQIFFLYGFFRSIPADLDASARIDGAGNFRLFWTVMLPLAKPALAALFILDFVATWNEYGMALVLLQDQNKATVPLALQAFQSQFTSNYGQLNAFIVMSIFPVLIVYLLFQRYFTQGALAGAIKG</sequence>
<evidence type="ECO:0000256" key="2">
    <source>
        <dbReference type="ARBA" id="ARBA00022448"/>
    </source>
</evidence>
<dbReference type="AlphaFoldDB" id="A0A545AUZ4"/>
<proteinExistence type="inferred from homology"/>
<dbReference type="Proteomes" id="UP000317982">
    <property type="component" value="Unassembled WGS sequence"/>
</dbReference>
<dbReference type="EMBL" id="VIRS01000006">
    <property type="protein sequence ID" value="TQS45101.1"/>
    <property type="molecule type" value="Genomic_DNA"/>
</dbReference>
<keyword evidence="10" id="KW-1185">Reference proteome</keyword>
<dbReference type="Gene3D" id="1.10.3720.10">
    <property type="entry name" value="MetI-like"/>
    <property type="match status" value="1"/>
</dbReference>
<feature type="domain" description="ABC transmembrane type-1" evidence="8">
    <location>
        <begin position="80"/>
        <end position="271"/>
    </location>
</feature>
<keyword evidence="4 7" id="KW-0812">Transmembrane</keyword>
<dbReference type="GO" id="GO:0055085">
    <property type="term" value="P:transmembrane transport"/>
    <property type="evidence" value="ECO:0007669"/>
    <property type="project" value="InterPro"/>
</dbReference>
<keyword evidence="6 7" id="KW-0472">Membrane</keyword>
<evidence type="ECO:0000256" key="6">
    <source>
        <dbReference type="ARBA" id="ARBA00023136"/>
    </source>
</evidence>
<dbReference type="SUPFAM" id="SSF161098">
    <property type="entry name" value="MetI-like"/>
    <property type="match status" value="1"/>
</dbReference>
<keyword evidence="2 7" id="KW-0813">Transport</keyword>
<feature type="transmembrane region" description="Helical" evidence="7">
    <location>
        <begin position="253"/>
        <end position="271"/>
    </location>
</feature>
<evidence type="ECO:0000313" key="9">
    <source>
        <dbReference type="EMBL" id="TQS45101.1"/>
    </source>
</evidence>
<feature type="transmembrane region" description="Helical" evidence="7">
    <location>
        <begin position="192"/>
        <end position="217"/>
    </location>
</feature>
<dbReference type="InterPro" id="IPR035906">
    <property type="entry name" value="MetI-like_sf"/>
</dbReference>
<evidence type="ECO:0000313" key="10">
    <source>
        <dbReference type="Proteomes" id="UP000317982"/>
    </source>
</evidence>
<dbReference type="Pfam" id="PF00528">
    <property type="entry name" value="BPD_transp_1"/>
    <property type="match status" value="1"/>
</dbReference>
<keyword evidence="3" id="KW-1003">Cell membrane</keyword>
<comment type="similarity">
    <text evidence="7">Belongs to the binding-protein-dependent transport system permease family.</text>
</comment>
<gene>
    <name evidence="9" type="ORF">FL583_11425</name>
</gene>
<comment type="caution">
    <text evidence="9">The sequence shown here is derived from an EMBL/GenBank/DDBJ whole genome shotgun (WGS) entry which is preliminary data.</text>
</comment>
<dbReference type="PANTHER" id="PTHR43744">
    <property type="entry name" value="ABC TRANSPORTER PERMEASE PROTEIN MG189-RELATED-RELATED"/>
    <property type="match status" value="1"/>
</dbReference>
<dbReference type="OrthoDB" id="2063054at2"/>
<evidence type="ECO:0000256" key="1">
    <source>
        <dbReference type="ARBA" id="ARBA00004651"/>
    </source>
</evidence>
<dbReference type="PROSITE" id="PS50928">
    <property type="entry name" value="ABC_TM1"/>
    <property type="match status" value="1"/>
</dbReference>